<dbReference type="EMBL" id="CP071182">
    <property type="protein sequence ID" value="QSO46222.1"/>
    <property type="molecule type" value="Genomic_DNA"/>
</dbReference>
<dbReference type="Proteomes" id="UP000663505">
    <property type="component" value="Chromosome"/>
</dbReference>
<gene>
    <name evidence="1" type="ORF">JZ786_17155</name>
</gene>
<dbReference type="SUPFAM" id="SSF110296">
    <property type="entry name" value="Oligoxyloglucan reducing end-specific cellobiohydrolase"/>
    <property type="match status" value="1"/>
</dbReference>
<dbReference type="PROSITE" id="PS51257">
    <property type="entry name" value="PROKAR_LIPOPROTEIN"/>
    <property type="match status" value="1"/>
</dbReference>
<dbReference type="PANTHER" id="PTHR47199:SF2">
    <property type="entry name" value="PHOTOSYSTEM II STABILITY_ASSEMBLY FACTOR HCF136, CHLOROPLASTIC"/>
    <property type="match status" value="1"/>
</dbReference>
<evidence type="ECO:0000313" key="2">
    <source>
        <dbReference type="Proteomes" id="UP000663505"/>
    </source>
</evidence>
<reference evidence="1 2" key="1">
    <citation type="submission" date="2021-02" db="EMBL/GenBank/DDBJ databases">
        <title>Alicyclobacillus curvatus sp. nov. and Alicyclobacillus mengziensis sp. nov., two acidophilic bacteria isolated from acid mine drainage.</title>
        <authorList>
            <person name="Huang Y."/>
        </authorList>
    </citation>
    <scope>NUCLEOTIDE SEQUENCE [LARGE SCALE GENOMIC DNA]</scope>
    <source>
        <strain evidence="1 2">S30H14</strain>
    </source>
</reference>
<accession>A0A9X7VWN2</accession>
<evidence type="ECO:0008006" key="3">
    <source>
        <dbReference type="Google" id="ProtNLM"/>
    </source>
</evidence>
<dbReference type="AlphaFoldDB" id="A0A9X7VWN2"/>
<protein>
    <recommendedName>
        <fullName evidence="3">Photosynthesis system II assembly factor Ycf48/Hcf136-like domain-containing protein</fullName>
    </recommendedName>
</protein>
<proteinExistence type="predicted"/>
<dbReference type="RefSeq" id="WP_206655591.1">
    <property type="nucleotide sequence ID" value="NZ_CP071182.1"/>
</dbReference>
<organism evidence="1 2">
    <name type="scientific">Alicyclobacillus mengziensis</name>
    <dbReference type="NCBI Taxonomy" id="2931921"/>
    <lineage>
        <taxon>Bacteria</taxon>
        <taxon>Bacillati</taxon>
        <taxon>Bacillota</taxon>
        <taxon>Bacilli</taxon>
        <taxon>Bacillales</taxon>
        <taxon>Alicyclobacillaceae</taxon>
        <taxon>Alicyclobacillus</taxon>
    </lineage>
</organism>
<dbReference type="InterPro" id="IPR015943">
    <property type="entry name" value="WD40/YVTN_repeat-like_dom_sf"/>
</dbReference>
<evidence type="ECO:0000313" key="1">
    <source>
        <dbReference type="EMBL" id="QSO46222.1"/>
    </source>
</evidence>
<dbReference type="Gene3D" id="2.130.10.10">
    <property type="entry name" value="YVTN repeat-like/Quinoprotein amine dehydrogenase"/>
    <property type="match status" value="1"/>
</dbReference>
<sequence length="428" mass="47306">MKRRRAILIVPIALAAVLVGCGVSQPTPLQKVTTGVSNRPGTAKPNNSLLENPQVSQLTFFTEMNMLNSTTGFISGYYNNKFSMWITSDGGLHWRLHEIPGVPTHNVRSGAPPIMYFQSKNIGWIAWITRDKKQNVLTVLRTINGGRQWTKHTQEAPTVANYIEQIDFSSHDDGWIRAFSGGAMNQGDTTILRTTSGGKSWAMVSSTGGYIPNQQATAHALPELDVPMPMVFTNTKDGWVAVGNVVQTQTSQATLYHTQTAGENWYPVHLPVPKVLAHDFATVEYLPVFSRSEGTVLIQYQGKSNQVLTYHTTDSGKTWNTGTPLPLGKQNYTVRQSFLSPEEGWIIGRTGSALEYTINAGESWQRIPTTGLLKSLIERGYTVEDLDMVTTSIGWVMLKRISEADSKITTKVLETTDGGQAWKEQNVN</sequence>
<keyword evidence="2" id="KW-1185">Reference proteome</keyword>
<dbReference type="PANTHER" id="PTHR47199">
    <property type="entry name" value="PHOTOSYSTEM II STABILITY/ASSEMBLY FACTOR HCF136, CHLOROPLASTIC"/>
    <property type="match status" value="1"/>
</dbReference>
<name>A0A9X7VWN2_9BACL</name>
<dbReference type="KEGG" id="afx:JZ786_17155"/>